<protein>
    <submittedName>
        <fullName evidence="1">Uncharacterized protein</fullName>
    </submittedName>
</protein>
<dbReference type="AlphaFoldDB" id="A0AAQ4F7J9"/>
<accession>A0AAQ4F7J9</accession>
<name>A0AAQ4F7J9_AMBAM</name>
<comment type="caution">
    <text evidence="1">The sequence shown here is derived from an EMBL/GenBank/DDBJ whole genome shotgun (WGS) entry which is preliminary data.</text>
</comment>
<evidence type="ECO:0000313" key="2">
    <source>
        <dbReference type="Proteomes" id="UP001321473"/>
    </source>
</evidence>
<dbReference type="EMBL" id="JARKHS020006370">
    <property type="protein sequence ID" value="KAK8782715.1"/>
    <property type="molecule type" value="Genomic_DNA"/>
</dbReference>
<sequence length="101" mass="10285">MTDNQDLSYAVSAVNAVGAVTAVGAVRPNETLMAVAGTNGGLDAPNVCRDFLRKVTAATVANFSSVSVALLIEQLIGANAAWNGTVSRVVCMRSAARSLCA</sequence>
<gene>
    <name evidence="1" type="ORF">V5799_015939</name>
</gene>
<dbReference type="Proteomes" id="UP001321473">
    <property type="component" value="Unassembled WGS sequence"/>
</dbReference>
<evidence type="ECO:0000313" key="1">
    <source>
        <dbReference type="EMBL" id="KAK8782715.1"/>
    </source>
</evidence>
<organism evidence="1 2">
    <name type="scientific">Amblyomma americanum</name>
    <name type="common">Lone star tick</name>
    <dbReference type="NCBI Taxonomy" id="6943"/>
    <lineage>
        <taxon>Eukaryota</taxon>
        <taxon>Metazoa</taxon>
        <taxon>Ecdysozoa</taxon>
        <taxon>Arthropoda</taxon>
        <taxon>Chelicerata</taxon>
        <taxon>Arachnida</taxon>
        <taxon>Acari</taxon>
        <taxon>Parasitiformes</taxon>
        <taxon>Ixodida</taxon>
        <taxon>Ixodoidea</taxon>
        <taxon>Ixodidae</taxon>
        <taxon>Amblyomminae</taxon>
        <taxon>Amblyomma</taxon>
    </lineage>
</organism>
<proteinExistence type="predicted"/>
<keyword evidence="2" id="KW-1185">Reference proteome</keyword>
<reference evidence="1 2" key="1">
    <citation type="journal article" date="2023" name="Arcadia Sci">
        <title>De novo assembly of a long-read Amblyomma americanum tick genome.</title>
        <authorList>
            <person name="Chou S."/>
            <person name="Poskanzer K.E."/>
            <person name="Rollins M."/>
            <person name="Thuy-Boun P.S."/>
        </authorList>
    </citation>
    <scope>NUCLEOTIDE SEQUENCE [LARGE SCALE GENOMIC DNA]</scope>
    <source>
        <strain evidence="1">F_SG_1</strain>
        <tissue evidence="1">Salivary glands</tissue>
    </source>
</reference>